<comment type="caution">
    <text evidence="2">The sequence shown here is derived from an EMBL/GenBank/DDBJ whole genome shotgun (WGS) entry which is preliminary data.</text>
</comment>
<accession>A0ABR6BB45</accession>
<dbReference type="EMBL" id="JACJID010000001">
    <property type="protein sequence ID" value="MBA8924094.1"/>
    <property type="molecule type" value="Genomic_DNA"/>
</dbReference>
<dbReference type="Gene3D" id="3.40.50.1820">
    <property type="entry name" value="alpha/beta hydrolase"/>
    <property type="match status" value="1"/>
</dbReference>
<evidence type="ECO:0000313" key="3">
    <source>
        <dbReference type="Proteomes" id="UP000517916"/>
    </source>
</evidence>
<feature type="domain" description="Thioesterase" evidence="1">
    <location>
        <begin position="13"/>
        <end position="128"/>
    </location>
</feature>
<organism evidence="2 3">
    <name type="scientific">Kutzneria viridogrisea</name>
    <dbReference type="NCBI Taxonomy" id="47990"/>
    <lineage>
        <taxon>Bacteria</taxon>
        <taxon>Bacillati</taxon>
        <taxon>Actinomycetota</taxon>
        <taxon>Actinomycetes</taxon>
        <taxon>Pseudonocardiales</taxon>
        <taxon>Pseudonocardiaceae</taxon>
        <taxon>Kutzneria</taxon>
    </lineage>
</organism>
<sequence length="283" mass="30570">MIRTLAECPSAPRVVLVHPGALPATVHQDLAAALGTLHVVDLEQLPAYRRMMVTGEQDGLSVAGLAESAAEQLRAAGLLHGPWLLAGWSVGGVVGYALTELLAEHQLPAHLVLLDSIAPARGYRRSREDFTAEVLLPWFVTYLAAKRGGRLSLPGKRFRGMDTETGLRLVLAAGIDSGLLWPDTTLAGLRKVYEVYLHGLFRNVGLTSAHRAGAARVPITLVRPENGLIDTADPLGWQRLATDLRVLRCPGDHYSMLRDPVTVALVARLTRQLLPTPMTARSA</sequence>
<dbReference type="InterPro" id="IPR029058">
    <property type="entry name" value="AB_hydrolase_fold"/>
</dbReference>
<evidence type="ECO:0000313" key="2">
    <source>
        <dbReference type="EMBL" id="MBA8924094.1"/>
    </source>
</evidence>
<reference evidence="2 3" key="1">
    <citation type="submission" date="2020-08" db="EMBL/GenBank/DDBJ databases">
        <title>Genomic Encyclopedia of Archaeal and Bacterial Type Strains, Phase II (KMG-II): from individual species to whole genera.</title>
        <authorList>
            <person name="Goeker M."/>
        </authorList>
    </citation>
    <scope>NUCLEOTIDE SEQUENCE [LARGE SCALE GENOMIC DNA]</scope>
    <source>
        <strain evidence="2 3">DSM 43850</strain>
    </source>
</reference>
<gene>
    <name evidence="2" type="ORF">BC739_001291</name>
</gene>
<dbReference type="RefSeq" id="WP_182836583.1">
    <property type="nucleotide sequence ID" value="NZ_BAAABQ010000065.1"/>
</dbReference>
<proteinExistence type="predicted"/>
<protein>
    <submittedName>
        <fullName evidence="2">Thioesterase domain-containing protein</fullName>
    </submittedName>
</protein>
<dbReference type="SUPFAM" id="SSF53474">
    <property type="entry name" value="alpha/beta-Hydrolases"/>
    <property type="match status" value="1"/>
</dbReference>
<dbReference type="Pfam" id="PF00975">
    <property type="entry name" value="Thioesterase"/>
    <property type="match status" value="1"/>
</dbReference>
<evidence type="ECO:0000259" key="1">
    <source>
        <dbReference type="Pfam" id="PF00975"/>
    </source>
</evidence>
<dbReference type="Proteomes" id="UP000517916">
    <property type="component" value="Unassembled WGS sequence"/>
</dbReference>
<dbReference type="InterPro" id="IPR001031">
    <property type="entry name" value="Thioesterase"/>
</dbReference>
<keyword evidence="3" id="KW-1185">Reference proteome</keyword>
<name>A0ABR6BB45_9PSEU</name>